<dbReference type="AlphaFoldDB" id="A0AAE1DN87"/>
<organism evidence="2 3">
    <name type="scientific">Elysia crispata</name>
    <name type="common">lettuce slug</name>
    <dbReference type="NCBI Taxonomy" id="231223"/>
    <lineage>
        <taxon>Eukaryota</taxon>
        <taxon>Metazoa</taxon>
        <taxon>Spiralia</taxon>
        <taxon>Lophotrochozoa</taxon>
        <taxon>Mollusca</taxon>
        <taxon>Gastropoda</taxon>
        <taxon>Heterobranchia</taxon>
        <taxon>Euthyneura</taxon>
        <taxon>Panpulmonata</taxon>
        <taxon>Sacoglossa</taxon>
        <taxon>Placobranchoidea</taxon>
        <taxon>Plakobranchidae</taxon>
        <taxon>Elysia</taxon>
    </lineage>
</organism>
<dbReference type="EMBL" id="JAWDGP010003139">
    <property type="protein sequence ID" value="KAK3777016.1"/>
    <property type="molecule type" value="Genomic_DNA"/>
</dbReference>
<feature type="signal peptide" evidence="1">
    <location>
        <begin position="1"/>
        <end position="24"/>
    </location>
</feature>
<gene>
    <name evidence="2" type="ORF">RRG08_008871</name>
</gene>
<dbReference type="InterPro" id="IPR012444">
    <property type="entry name" value="DUF1647"/>
</dbReference>
<sequence>MTLSKKANLAVLFVLLALAGVVYVNQSRIFISCTQKTVHHEEAKQKGSGVERSVIDESKVSSLAQMLKERLDSIKEGDWPKRNLICEEINSTAPCKSRTPCARPWESRTHEQRVRELLTMPGLQLSSAQLNSILKLSEKIPEKDLIIASAISGNHYDEMQSMFQNLHETVYPRIKNFQMVLFDLGLSPTQKNITQKNCRCQIIKFNFDLFPPHVSDIRCYSWKPLIFRAVMAKARKLFVYQDSSIRWSTEFPQTFERALKYGQQTFAPLYGDNVPSNSLKQTLDYLNEDVCAMRQFVEMQAGIQMNRHDNLVIEALLNPWARCALEDSCICPIKPSAVISCKGNKLHRCHRFDQSVFNTLMAKLYGSERYKMSVPSNLLSFKVMRGDRNKAYFKV</sequence>
<dbReference type="PANTHER" id="PTHR31389:SF4">
    <property type="entry name" value="LD39211P"/>
    <property type="match status" value="1"/>
</dbReference>
<reference evidence="2" key="1">
    <citation type="journal article" date="2023" name="G3 (Bethesda)">
        <title>A reference genome for the long-term kleptoplast-retaining sea slug Elysia crispata morphotype clarki.</title>
        <authorList>
            <person name="Eastman K.E."/>
            <person name="Pendleton A.L."/>
            <person name="Shaikh M.A."/>
            <person name="Suttiyut T."/>
            <person name="Ogas R."/>
            <person name="Tomko P."/>
            <person name="Gavelis G."/>
            <person name="Widhalm J.R."/>
            <person name="Wisecaver J.H."/>
        </authorList>
    </citation>
    <scope>NUCLEOTIDE SEQUENCE</scope>
    <source>
        <strain evidence="2">ECLA1</strain>
    </source>
</reference>
<proteinExistence type="predicted"/>
<accession>A0AAE1DN87</accession>
<dbReference type="PANTHER" id="PTHR31389">
    <property type="entry name" value="LD39211P"/>
    <property type="match status" value="1"/>
</dbReference>
<dbReference type="Pfam" id="PF07801">
    <property type="entry name" value="DUF1647"/>
    <property type="match status" value="1"/>
</dbReference>
<protein>
    <submittedName>
        <fullName evidence="2">Uncharacterized protein</fullName>
    </submittedName>
</protein>
<comment type="caution">
    <text evidence="2">The sequence shown here is derived from an EMBL/GenBank/DDBJ whole genome shotgun (WGS) entry which is preliminary data.</text>
</comment>
<feature type="chain" id="PRO_5042175903" evidence="1">
    <location>
        <begin position="25"/>
        <end position="395"/>
    </location>
</feature>
<keyword evidence="3" id="KW-1185">Reference proteome</keyword>
<evidence type="ECO:0000313" key="3">
    <source>
        <dbReference type="Proteomes" id="UP001283361"/>
    </source>
</evidence>
<dbReference type="Proteomes" id="UP001283361">
    <property type="component" value="Unassembled WGS sequence"/>
</dbReference>
<keyword evidence="1" id="KW-0732">Signal</keyword>
<name>A0AAE1DN87_9GAST</name>
<evidence type="ECO:0000313" key="2">
    <source>
        <dbReference type="EMBL" id="KAK3777016.1"/>
    </source>
</evidence>
<evidence type="ECO:0000256" key="1">
    <source>
        <dbReference type="SAM" id="SignalP"/>
    </source>
</evidence>